<evidence type="ECO:0000256" key="10">
    <source>
        <dbReference type="ARBA" id="ARBA00022833"/>
    </source>
</evidence>
<comment type="catalytic activity">
    <reaction evidence="1 11">
        <text>Thiol-dependent hydrolysis of ester, thioester, amide, peptide and isopeptide bonds formed by the C-terminal Gly of ubiquitin (a 76-residue protein attached to proteins as an intracellular targeting signal).</text>
        <dbReference type="EC" id="3.4.19.12"/>
    </reaction>
</comment>
<dbReference type="PANTHER" id="PTHR13312:SF0">
    <property type="entry name" value="UBIQUITIN THIOESTERASE OTU1"/>
    <property type="match status" value="1"/>
</dbReference>
<reference evidence="14 15" key="1">
    <citation type="submission" date="2016-04" db="EMBL/GenBank/DDBJ databases">
        <title>A degradative enzymes factory behind the ericoid mycorrhizal symbiosis.</title>
        <authorList>
            <consortium name="DOE Joint Genome Institute"/>
            <person name="Martino E."/>
            <person name="Morin E."/>
            <person name="Grelet G."/>
            <person name="Kuo A."/>
            <person name="Kohler A."/>
            <person name="Daghino S."/>
            <person name="Barry K."/>
            <person name="Choi C."/>
            <person name="Cichocki N."/>
            <person name="Clum A."/>
            <person name="Copeland A."/>
            <person name="Hainaut M."/>
            <person name="Haridas S."/>
            <person name="Labutti K."/>
            <person name="Lindquist E."/>
            <person name="Lipzen A."/>
            <person name="Khouja H.-R."/>
            <person name="Murat C."/>
            <person name="Ohm R."/>
            <person name="Olson A."/>
            <person name="Spatafora J."/>
            <person name="Veneault-Fourrey C."/>
            <person name="Henrissat B."/>
            <person name="Grigoriev I."/>
            <person name="Martin F."/>
            <person name="Perotto S."/>
        </authorList>
    </citation>
    <scope>NUCLEOTIDE SEQUENCE [LARGE SCALE GENOMIC DNA]</scope>
    <source>
        <strain evidence="14 15">F</strain>
    </source>
</reference>
<dbReference type="SUPFAM" id="SSF54001">
    <property type="entry name" value="Cysteine proteinases"/>
    <property type="match status" value="1"/>
</dbReference>
<comment type="function">
    <text evidence="11">Hydrolase that can remove conjugated ubiquitin from proteins and may therefore play an important regulatory role at the level of protein turnover by preventing degradation.</text>
</comment>
<gene>
    <name evidence="14" type="ORF">L207DRAFT_564726</name>
</gene>
<dbReference type="Gene3D" id="3.90.70.80">
    <property type="match status" value="1"/>
</dbReference>
<evidence type="ECO:0000256" key="3">
    <source>
        <dbReference type="ARBA" id="ARBA00022490"/>
    </source>
</evidence>
<dbReference type="InterPro" id="IPR038765">
    <property type="entry name" value="Papain-like_cys_pep_sf"/>
</dbReference>
<dbReference type="GO" id="GO:0005829">
    <property type="term" value="C:cytosol"/>
    <property type="evidence" value="ECO:0007669"/>
    <property type="project" value="TreeGrafter"/>
</dbReference>
<proteinExistence type="predicted"/>
<evidence type="ECO:0000256" key="5">
    <source>
        <dbReference type="ARBA" id="ARBA00022723"/>
    </source>
</evidence>
<feature type="region of interest" description="Disordered" evidence="12">
    <location>
        <begin position="76"/>
        <end position="121"/>
    </location>
</feature>
<dbReference type="Proteomes" id="UP000235786">
    <property type="component" value="Unassembled WGS sequence"/>
</dbReference>
<dbReference type="CDD" id="cd22745">
    <property type="entry name" value="OTU_OTU1"/>
    <property type="match status" value="1"/>
</dbReference>
<evidence type="ECO:0000256" key="1">
    <source>
        <dbReference type="ARBA" id="ARBA00000707"/>
    </source>
</evidence>
<keyword evidence="3 11" id="KW-0963">Cytoplasm</keyword>
<keyword evidence="10" id="KW-0862">Zinc</keyword>
<keyword evidence="7 11" id="KW-0833">Ubl conjugation pathway</keyword>
<dbReference type="EMBL" id="KZ613943">
    <property type="protein sequence ID" value="PMD42430.1"/>
    <property type="molecule type" value="Genomic_DNA"/>
</dbReference>
<dbReference type="InterPro" id="IPR057766">
    <property type="entry name" value="Znf-C2H2_OTU1-like_C"/>
</dbReference>
<dbReference type="PROSITE" id="PS50802">
    <property type="entry name" value="OTU"/>
    <property type="match status" value="1"/>
</dbReference>
<keyword evidence="15" id="KW-1185">Reference proteome</keyword>
<evidence type="ECO:0000256" key="4">
    <source>
        <dbReference type="ARBA" id="ARBA00022670"/>
    </source>
</evidence>
<evidence type="ECO:0000313" key="15">
    <source>
        <dbReference type="Proteomes" id="UP000235786"/>
    </source>
</evidence>
<dbReference type="GO" id="GO:0016579">
    <property type="term" value="P:protein deubiquitination"/>
    <property type="evidence" value="ECO:0007669"/>
    <property type="project" value="TreeGrafter"/>
</dbReference>
<evidence type="ECO:0000256" key="2">
    <source>
        <dbReference type="ARBA" id="ARBA00004496"/>
    </source>
</evidence>
<keyword evidence="5" id="KW-0479">Metal-binding</keyword>
<dbReference type="Pfam" id="PF21403">
    <property type="entry name" value="OTU1_UBXL"/>
    <property type="match status" value="1"/>
</dbReference>
<dbReference type="InterPro" id="IPR048857">
    <property type="entry name" value="OTU1_Ubl"/>
</dbReference>
<evidence type="ECO:0000313" key="14">
    <source>
        <dbReference type="EMBL" id="PMD42430.1"/>
    </source>
</evidence>
<dbReference type="FunFam" id="3.90.70.80:FF:000016">
    <property type="entry name" value="Putative ubiquitin thioesterase otu1"/>
    <property type="match status" value="1"/>
</dbReference>
<dbReference type="OrthoDB" id="65596at2759"/>
<accession>A0A2J6RV81</accession>
<evidence type="ECO:0000256" key="12">
    <source>
        <dbReference type="SAM" id="MobiDB-lite"/>
    </source>
</evidence>
<dbReference type="Gene3D" id="3.10.20.90">
    <property type="entry name" value="Phosphatidylinositol 3-kinase Catalytic Subunit, Chain A, domain 1"/>
    <property type="match status" value="1"/>
</dbReference>
<dbReference type="InterPro" id="IPR003323">
    <property type="entry name" value="OTU_dom"/>
</dbReference>
<name>A0A2J6RV81_HYAVF</name>
<keyword evidence="9 11" id="KW-0788">Thiol protease</keyword>
<dbReference type="GO" id="GO:0008270">
    <property type="term" value="F:zinc ion binding"/>
    <property type="evidence" value="ECO:0007669"/>
    <property type="project" value="UniProtKB-KW"/>
</dbReference>
<comment type="subcellular location">
    <subcellularLocation>
        <location evidence="2 11">Cytoplasm</location>
    </subcellularLocation>
</comment>
<dbReference type="Pfam" id="PF02338">
    <property type="entry name" value="OTU"/>
    <property type="match status" value="1"/>
</dbReference>
<dbReference type="AlphaFoldDB" id="A0A2J6RV81"/>
<dbReference type="GO" id="GO:0005634">
    <property type="term" value="C:nucleus"/>
    <property type="evidence" value="ECO:0007669"/>
    <property type="project" value="TreeGrafter"/>
</dbReference>
<keyword evidence="8 11" id="KW-0378">Hydrolase</keyword>
<dbReference type="GO" id="GO:0036503">
    <property type="term" value="P:ERAD pathway"/>
    <property type="evidence" value="ECO:0007669"/>
    <property type="project" value="TreeGrafter"/>
</dbReference>
<dbReference type="Pfam" id="PF24560">
    <property type="entry name" value="zf-C2H2_OTU1_C"/>
    <property type="match status" value="1"/>
</dbReference>
<dbReference type="STRING" id="1149755.A0A2J6RV81"/>
<keyword evidence="4" id="KW-0645">Protease</keyword>
<evidence type="ECO:0000256" key="11">
    <source>
        <dbReference type="RuleBase" id="RU367104"/>
    </source>
</evidence>
<dbReference type="EC" id="3.4.19.12" evidence="11"/>
<dbReference type="GO" id="GO:0004843">
    <property type="term" value="F:cysteine-type deubiquitinase activity"/>
    <property type="evidence" value="ECO:0007669"/>
    <property type="project" value="UniProtKB-UniRule"/>
</dbReference>
<evidence type="ECO:0000256" key="9">
    <source>
        <dbReference type="ARBA" id="ARBA00022807"/>
    </source>
</evidence>
<dbReference type="GO" id="GO:0030968">
    <property type="term" value="P:endoplasmic reticulum unfolded protein response"/>
    <property type="evidence" value="ECO:0007669"/>
    <property type="project" value="TreeGrafter"/>
</dbReference>
<evidence type="ECO:0000256" key="7">
    <source>
        <dbReference type="ARBA" id="ARBA00022786"/>
    </source>
</evidence>
<feature type="domain" description="OTU" evidence="13">
    <location>
        <begin position="138"/>
        <end position="259"/>
    </location>
</feature>
<organism evidence="14 15">
    <name type="scientific">Hyaloscypha variabilis (strain UAMH 11265 / GT02V1 / F)</name>
    <name type="common">Meliniomyces variabilis</name>
    <dbReference type="NCBI Taxonomy" id="1149755"/>
    <lineage>
        <taxon>Eukaryota</taxon>
        <taxon>Fungi</taxon>
        <taxon>Dikarya</taxon>
        <taxon>Ascomycota</taxon>
        <taxon>Pezizomycotina</taxon>
        <taxon>Leotiomycetes</taxon>
        <taxon>Helotiales</taxon>
        <taxon>Hyaloscyphaceae</taxon>
        <taxon>Hyaloscypha</taxon>
        <taxon>Hyaloscypha variabilis</taxon>
    </lineage>
</organism>
<evidence type="ECO:0000256" key="8">
    <source>
        <dbReference type="ARBA" id="ARBA00022801"/>
    </source>
</evidence>
<evidence type="ECO:0000259" key="13">
    <source>
        <dbReference type="PROSITE" id="PS50802"/>
    </source>
</evidence>
<evidence type="ECO:0000256" key="6">
    <source>
        <dbReference type="ARBA" id="ARBA00022771"/>
    </source>
</evidence>
<dbReference type="PANTHER" id="PTHR13312">
    <property type="entry name" value="HIV-INDUCED PROTEIN-7-LIKE PROTEASE"/>
    <property type="match status" value="1"/>
</dbReference>
<sequence>MRTRLRAPGGASTVTLPDDATVGDLIAQITEKTSLTSFDVKYGYPPKPLLLEDTDRALPLSKLVVKLDGEQLTISAKADDEPLAPKPIKQSPKKNAAPTADLPSTSPKKLPTGPVSLQRKAMEGDVPTEPFAERNATVVLRVMPDDNSCLFRAFSYAVLPTDDKVVVELRSIIAQAIRSNPELYTKVVLEQEPENYCQWIQTQDAWGGAIELGILAQHFEVEICSIDVQSGRVDKYNEGALTRCILVYSGIHYDTIVSSPSDYPHSVASNPPEFDTRIWDSDDAEILEKAKALCKKLNAKHYYTDTGGMAIKCKICGIVVYGEAQAGTHAQQTGHYDMAEVTT</sequence>
<protein>
    <recommendedName>
        <fullName evidence="11">Ubiquitin thioesterase OTU</fullName>
        <ecNumber evidence="11">3.4.19.12</ecNumber>
    </recommendedName>
</protein>
<keyword evidence="6" id="KW-0863">Zinc-finger</keyword>